<sequence>MTTKKLLNKPQKVADESIVNYQENWKNKNRLDENVDPDSTEEEISNDNSLNVVKSIKNNDNETKTFKTDESKELISNHTSELKFLSTPVAISVELPTEENSILFNKNFNFSEPKFHSTSETYPDTSKSSNIPGKENVENSFSIV</sequence>
<reference evidence="2" key="1">
    <citation type="submission" date="2021-04" db="EMBL/GenBank/DDBJ databases">
        <authorList>
            <person name="Tunstrom K."/>
        </authorList>
    </citation>
    <scope>NUCLEOTIDE SEQUENCE</scope>
</reference>
<evidence type="ECO:0000313" key="2">
    <source>
        <dbReference type="EMBL" id="CAG4969500.1"/>
    </source>
</evidence>
<evidence type="ECO:0000256" key="1">
    <source>
        <dbReference type="SAM" id="MobiDB-lite"/>
    </source>
</evidence>
<feature type="region of interest" description="Disordered" evidence="1">
    <location>
        <begin position="114"/>
        <end position="144"/>
    </location>
</feature>
<dbReference type="EMBL" id="CAJQZP010000581">
    <property type="protein sequence ID" value="CAG4969500.1"/>
    <property type="molecule type" value="Genomic_DNA"/>
</dbReference>
<name>A0A8S3WNW8_PARAO</name>
<organism evidence="2 3">
    <name type="scientific">Parnassius apollo</name>
    <name type="common">Apollo butterfly</name>
    <name type="synonym">Papilio apollo</name>
    <dbReference type="NCBI Taxonomy" id="110799"/>
    <lineage>
        <taxon>Eukaryota</taxon>
        <taxon>Metazoa</taxon>
        <taxon>Ecdysozoa</taxon>
        <taxon>Arthropoda</taxon>
        <taxon>Hexapoda</taxon>
        <taxon>Insecta</taxon>
        <taxon>Pterygota</taxon>
        <taxon>Neoptera</taxon>
        <taxon>Endopterygota</taxon>
        <taxon>Lepidoptera</taxon>
        <taxon>Glossata</taxon>
        <taxon>Ditrysia</taxon>
        <taxon>Papilionoidea</taxon>
        <taxon>Papilionidae</taxon>
        <taxon>Parnassiinae</taxon>
        <taxon>Parnassini</taxon>
        <taxon>Parnassius</taxon>
        <taxon>Parnassius</taxon>
    </lineage>
</organism>
<dbReference type="Proteomes" id="UP000691718">
    <property type="component" value="Unassembled WGS sequence"/>
</dbReference>
<feature type="compositionally biased region" description="Polar residues" evidence="1">
    <location>
        <begin position="114"/>
        <end position="131"/>
    </location>
</feature>
<accession>A0A8S3WNW8</accession>
<keyword evidence="3" id="KW-1185">Reference proteome</keyword>
<protein>
    <submittedName>
        <fullName evidence="2">(apollo) hypothetical protein</fullName>
    </submittedName>
</protein>
<proteinExistence type="predicted"/>
<evidence type="ECO:0000313" key="3">
    <source>
        <dbReference type="Proteomes" id="UP000691718"/>
    </source>
</evidence>
<dbReference type="AlphaFoldDB" id="A0A8S3WNW8"/>
<dbReference type="OrthoDB" id="6937826at2759"/>
<gene>
    <name evidence="2" type="ORF">PAPOLLO_LOCUS8116</name>
</gene>
<comment type="caution">
    <text evidence="2">The sequence shown here is derived from an EMBL/GenBank/DDBJ whole genome shotgun (WGS) entry which is preliminary data.</text>
</comment>